<evidence type="ECO:0000313" key="8">
    <source>
        <dbReference type="EMBL" id="QEC58017.1"/>
    </source>
</evidence>
<dbReference type="RefSeq" id="WP_146790940.1">
    <property type="nucleotide sequence ID" value="NZ_BAABIO010000003.1"/>
</dbReference>
<dbReference type="EMBL" id="CP042433">
    <property type="protein sequence ID" value="QEC58017.1"/>
    <property type="molecule type" value="Genomic_DNA"/>
</dbReference>
<evidence type="ECO:0000256" key="1">
    <source>
        <dbReference type="ARBA" id="ARBA00004442"/>
    </source>
</evidence>
<comment type="subcellular location">
    <subcellularLocation>
        <location evidence="1">Cell outer membrane</location>
    </subcellularLocation>
</comment>
<evidence type="ECO:0000256" key="5">
    <source>
        <dbReference type="ARBA" id="ARBA00023237"/>
    </source>
</evidence>
<dbReference type="Pfam" id="PF14322">
    <property type="entry name" value="SusD-like_3"/>
    <property type="match status" value="1"/>
</dbReference>
<dbReference type="AlphaFoldDB" id="A0A5B8UMW1"/>
<comment type="similarity">
    <text evidence="2">Belongs to the SusD family.</text>
</comment>
<evidence type="ECO:0000259" key="7">
    <source>
        <dbReference type="Pfam" id="PF14322"/>
    </source>
</evidence>
<dbReference type="SUPFAM" id="SSF48452">
    <property type="entry name" value="TPR-like"/>
    <property type="match status" value="1"/>
</dbReference>
<evidence type="ECO:0000313" key="9">
    <source>
        <dbReference type="Proteomes" id="UP000321204"/>
    </source>
</evidence>
<dbReference type="Proteomes" id="UP000321204">
    <property type="component" value="Chromosome"/>
</dbReference>
<dbReference type="InterPro" id="IPR011990">
    <property type="entry name" value="TPR-like_helical_dom_sf"/>
</dbReference>
<feature type="domain" description="RagB/SusD" evidence="6">
    <location>
        <begin position="353"/>
        <end position="641"/>
    </location>
</feature>
<dbReference type="InterPro" id="IPR033985">
    <property type="entry name" value="SusD-like_N"/>
</dbReference>
<gene>
    <name evidence="8" type="ORF">FSB75_19610</name>
</gene>
<keyword evidence="3" id="KW-0732">Signal</keyword>
<evidence type="ECO:0000259" key="6">
    <source>
        <dbReference type="Pfam" id="PF07980"/>
    </source>
</evidence>
<keyword evidence="4" id="KW-0472">Membrane</keyword>
<keyword evidence="9" id="KW-1185">Reference proteome</keyword>
<reference evidence="8 9" key="1">
    <citation type="journal article" date="2015" name="Int. J. Syst. Evol. Microbiol.">
        <title>Flavisolibacter ginsenosidimutans sp. nov., with ginsenoside-converting activity isolated from soil used for cultivating ginseng.</title>
        <authorList>
            <person name="Zhao Y."/>
            <person name="Liu Q."/>
            <person name="Kang M.S."/>
            <person name="Jin F."/>
            <person name="Yu H."/>
            <person name="Im W.T."/>
        </authorList>
    </citation>
    <scope>NUCLEOTIDE SEQUENCE [LARGE SCALE GENOMIC DNA]</scope>
    <source>
        <strain evidence="8 9">Gsoil 636</strain>
    </source>
</reference>
<dbReference type="InterPro" id="IPR012944">
    <property type="entry name" value="SusD_RagB_dom"/>
</dbReference>
<organism evidence="8 9">
    <name type="scientific">Flavisolibacter ginsenosidimutans</name>
    <dbReference type="NCBI Taxonomy" id="661481"/>
    <lineage>
        <taxon>Bacteria</taxon>
        <taxon>Pseudomonadati</taxon>
        <taxon>Bacteroidota</taxon>
        <taxon>Chitinophagia</taxon>
        <taxon>Chitinophagales</taxon>
        <taxon>Chitinophagaceae</taxon>
        <taxon>Flavisolibacter</taxon>
    </lineage>
</organism>
<accession>A0A5B8UMW1</accession>
<proteinExistence type="inferred from homology"/>
<dbReference type="GO" id="GO:0009279">
    <property type="term" value="C:cell outer membrane"/>
    <property type="evidence" value="ECO:0007669"/>
    <property type="project" value="UniProtKB-SubCell"/>
</dbReference>
<feature type="domain" description="SusD-like N-terminal" evidence="7">
    <location>
        <begin position="101"/>
        <end position="214"/>
    </location>
</feature>
<evidence type="ECO:0000256" key="4">
    <source>
        <dbReference type="ARBA" id="ARBA00023136"/>
    </source>
</evidence>
<evidence type="ECO:0000256" key="3">
    <source>
        <dbReference type="ARBA" id="ARBA00022729"/>
    </source>
</evidence>
<dbReference type="PROSITE" id="PS51257">
    <property type="entry name" value="PROKAR_LIPOPROTEIN"/>
    <property type="match status" value="1"/>
</dbReference>
<dbReference type="OrthoDB" id="5694214at2"/>
<sequence>MNKRYLHKITLLAASSLMLGLGSCKKYLDQQPITAVGPDFVFNSVETTRAALIGVYNQLTGDAGYGLRLNLYFSVGTDETEGPTGNADGSRRDFPLYATTPGNSQIFAPYTQLFKGIQYANVCIESIPKMDLYDNGSDGQKKQLQRMYGEALTLRAQFYAEAIRNWGDLPAHFTAAEELATQDPFPKRTDRDVLYDQILNDLKTAEALVPWRNEVTSIGDPQDERITKGTVKGLRARIALARAGYSLRQSGTMKQGSNPQTYYQIARDETNDIITSAQHSLNPSFKDLWKNQVGGRTAWDPNGELMFQVTAIGRTASADTKIGYNSGPTVVDLATQTGSTGTSSVFILPTYFYMFDSTDTRRDVTCVPYSDTLAPDGVTFYKKGQPITSVFDGKYRRDWLNPPLAAGTYLNNYSGFKWQILRYADVLLMFAEAENELNGPTTAAYNAINLVRRRAFGNSNNDIPAGLSKSDFFKYLVRERELELGAEGVRKYDLIRWNLLATAITESKSNIALFGTTTGTTLTGTLAQPSYMAGYPSYVGNLANLPVSMFYRARTASDDLNIGGIVLNSWYAKAPSSTPAGSTKVAWIVITTDPTKTTAAAVLAHYATNFVPNKSELLPIPQDAITAYGGFASNMPQNPGY</sequence>
<name>A0A5B8UMW1_9BACT</name>
<evidence type="ECO:0000256" key="2">
    <source>
        <dbReference type="ARBA" id="ARBA00006275"/>
    </source>
</evidence>
<keyword evidence="5" id="KW-0998">Cell outer membrane</keyword>
<protein>
    <submittedName>
        <fullName evidence="8">RagB/SusD family nutrient uptake outer membrane protein</fullName>
    </submittedName>
</protein>
<dbReference type="Pfam" id="PF07980">
    <property type="entry name" value="SusD_RagB"/>
    <property type="match status" value="1"/>
</dbReference>
<dbReference type="KEGG" id="fgg:FSB75_19610"/>
<dbReference type="Gene3D" id="1.25.40.390">
    <property type="match status" value="1"/>
</dbReference>